<keyword evidence="12" id="KW-1185">Reference proteome</keyword>
<dbReference type="Proteomes" id="UP000825051">
    <property type="component" value="Chromosome"/>
</dbReference>
<dbReference type="RefSeq" id="WP_220165492.1">
    <property type="nucleotide sequence ID" value="NZ_CP080507.1"/>
</dbReference>
<proteinExistence type="predicted"/>
<accession>A0A8F9XML8</accession>
<dbReference type="InterPro" id="IPR035965">
    <property type="entry name" value="PAS-like_dom_sf"/>
</dbReference>
<protein>
    <recommendedName>
        <fullName evidence="2">histidine kinase</fullName>
        <ecNumber evidence="2">2.7.13.3</ecNumber>
    </recommendedName>
</protein>
<feature type="domain" description="Histidine kinase" evidence="8">
    <location>
        <begin position="241"/>
        <end position="467"/>
    </location>
</feature>
<dbReference type="InterPro" id="IPR004358">
    <property type="entry name" value="Sig_transdc_His_kin-like_C"/>
</dbReference>
<keyword evidence="7" id="KW-1133">Transmembrane helix</keyword>
<dbReference type="InterPro" id="IPR036890">
    <property type="entry name" value="HATPase_C_sf"/>
</dbReference>
<dbReference type="KEGG" id="ole:K0B96_07180"/>
<dbReference type="Gene3D" id="3.30.565.10">
    <property type="entry name" value="Histidine kinase-like ATPase, C-terminal domain"/>
    <property type="match status" value="1"/>
</dbReference>
<dbReference type="AlphaFoldDB" id="A0A8F9XML8"/>
<feature type="domain" description="PAS" evidence="9">
    <location>
        <begin position="110"/>
        <end position="158"/>
    </location>
</feature>
<evidence type="ECO:0000313" key="12">
    <source>
        <dbReference type="Proteomes" id="UP000825051"/>
    </source>
</evidence>
<reference evidence="11" key="1">
    <citation type="submission" date="2021-08" db="EMBL/GenBank/DDBJ databases">
        <title>Genome of a novel bacterium of the phylum Verrucomicrobia, Oleiharenicola sp. KSB-15.</title>
        <authorList>
            <person name="Chung J.-H."/>
            <person name="Ahn J.-H."/>
            <person name="Yoon Y."/>
            <person name="Kim D.-Y."/>
            <person name="An S.-H."/>
            <person name="Park I."/>
            <person name="Yeon J."/>
        </authorList>
    </citation>
    <scope>NUCLEOTIDE SEQUENCE</scope>
    <source>
        <strain evidence="11">KSB-15</strain>
    </source>
</reference>
<gene>
    <name evidence="11" type="ORF">K0B96_07180</name>
</gene>
<dbReference type="PROSITE" id="PS50109">
    <property type="entry name" value="HIS_KIN"/>
    <property type="match status" value="1"/>
</dbReference>
<dbReference type="Pfam" id="PF00512">
    <property type="entry name" value="HisKA"/>
    <property type="match status" value="1"/>
</dbReference>
<dbReference type="InterPro" id="IPR000014">
    <property type="entry name" value="PAS"/>
</dbReference>
<dbReference type="InterPro" id="IPR003661">
    <property type="entry name" value="HisK_dim/P_dom"/>
</dbReference>
<dbReference type="EMBL" id="CP080507">
    <property type="protein sequence ID" value="QYM80381.1"/>
    <property type="molecule type" value="Genomic_DNA"/>
</dbReference>
<evidence type="ECO:0000256" key="6">
    <source>
        <dbReference type="ARBA" id="ARBA00023012"/>
    </source>
</evidence>
<keyword evidence="7" id="KW-0472">Membrane</keyword>
<dbReference type="CDD" id="cd00082">
    <property type="entry name" value="HisKA"/>
    <property type="match status" value="1"/>
</dbReference>
<evidence type="ECO:0000256" key="2">
    <source>
        <dbReference type="ARBA" id="ARBA00012438"/>
    </source>
</evidence>
<comment type="catalytic activity">
    <reaction evidence="1">
        <text>ATP + protein L-histidine = ADP + protein N-phospho-L-histidine.</text>
        <dbReference type="EC" id="2.7.13.3"/>
    </reaction>
</comment>
<keyword evidence="7" id="KW-0812">Transmembrane</keyword>
<evidence type="ECO:0000313" key="11">
    <source>
        <dbReference type="EMBL" id="QYM80381.1"/>
    </source>
</evidence>
<dbReference type="SUPFAM" id="SSF55785">
    <property type="entry name" value="PYP-like sensor domain (PAS domain)"/>
    <property type="match status" value="1"/>
</dbReference>
<evidence type="ECO:0000259" key="10">
    <source>
        <dbReference type="PROSITE" id="PS50113"/>
    </source>
</evidence>
<dbReference type="FunFam" id="3.30.565.10:FF:000010">
    <property type="entry name" value="Sensor histidine kinase RcsC"/>
    <property type="match status" value="1"/>
</dbReference>
<dbReference type="Pfam" id="PF02518">
    <property type="entry name" value="HATPase_c"/>
    <property type="match status" value="1"/>
</dbReference>
<sequence>MRNSYRRKTILIFALALSLVAALLAIVMQEDLRERLGTAFYVLGFAICGCVLLVLAGYVWDRTLRQRLQKIGEAPDDFSSPLGSGSIDDTDEVIGLARKIERLAQSLQRVEASYRGIVEDQVDLICRYRADGELTFVNGAYSRALGASRSDLIGRPFVCADAVKTDSEAALTFERLVTLPDGQQRWILWTQRGIRVSPSAPREFQAVGHDITDRKASESTLLQAKEKAEAMERAKSDFVAMVSHEIRTPVNGIVGFSRLLSDTKLDAEQREHVALIRSSSLALEALVNDLLDLSRLEADKIEIASAAFLPRACLESVCAFFAPRARTSGVTLTFHVHSDVPVTVYGDENRLRQILTNLVANALKFTERGRVNIEVRCARGESISPKRRHLKLFFTVTDTGAGIPAEKVNLLFRAFSQVDASSANRAQGHGLGLLISRRLCERMGGAMTLESRVGEGTTVHFSIAGEYEPSHTESPFVETTTK</sequence>
<keyword evidence="5" id="KW-0418">Kinase</keyword>
<feature type="transmembrane region" description="Helical" evidence="7">
    <location>
        <begin position="39"/>
        <end position="60"/>
    </location>
</feature>
<dbReference type="EC" id="2.7.13.3" evidence="2"/>
<dbReference type="SUPFAM" id="SSF47384">
    <property type="entry name" value="Homodimeric domain of signal transducing histidine kinase"/>
    <property type="match status" value="1"/>
</dbReference>
<dbReference type="Gene3D" id="1.10.287.130">
    <property type="match status" value="1"/>
</dbReference>
<dbReference type="PROSITE" id="PS50113">
    <property type="entry name" value="PAC"/>
    <property type="match status" value="1"/>
</dbReference>
<dbReference type="Gene3D" id="3.30.450.20">
    <property type="entry name" value="PAS domain"/>
    <property type="match status" value="1"/>
</dbReference>
<evidence type="ECO:0000256" key="5">
    <source>
        <dbReference type="ARBA" id="ARBA00022777"/>
    </source>
</evidence>
<dbReference type="InterPro" id="IPR000700">
    <property type="entry name" value="PAS-assoc_C"/>
</dbReference>
<dbReference type="SMART" id="SM00388">
    <property type="entry name" value="HisKA"/>
    <property type="match status" value="1"/>
</dbReference>
<feature type="domain" description="PAC" evidence="10">
    <location>
        <begin position="171"/>
        <end position="223"/>
    </location>
</feature>
<dbReference type="PANTHER" id="PTHR43047">
    <property type="entry name" value="TWO-COMPONENT HISTIDINE PROTEIN KINASE"/>
    <property type="match status" value="1"/>
</dbReference>
<evidence type="ECO:0000259" key="9">
    <source>
        <dbReference type="PROSITE" id="PS50112"/>
    </source>
</evidence>
<dbReference type="SMART" id="SM00387">
    <property type="entry name" value="HATPase_c"/>
    <property type="match status" value="1"/>
</dbReference>
<evidence type="ECO:0000256" key="3">
    <source>
        <dbReference type="ARBA" id="ARBA00022553"/>
    </source>
</evidence>
<organism evidence="11 12">
    <name type="scientific">Horticoccus luteus</name>
    <dbReference type="NCBI Taxonomy" id="2862869"/>
    <lineage>
        <taxon>Bacteria</taxon>
        <taxon>Pseudomonadati</taxon>
        <taxon>Verrucomicrobiota</taxon>
        <taxon>Opitutia</taxon>
        <taxon>Opitutales</taxon>
        <taxon>Opitutaceae</taxon>
        <taxon>Horticoccus</taxon>
    </lineage>
</organism>
<evidence type="ECO:0000256" key="7">
    <source>
        <dbReference type="SAM" id="Phobius"/>
    </source>
</evidence>
<evidence type="ECO:0000256" key="4">
    <source>
        <dbReference type="ARBA" id="ARBA00022679"/>
    </source>
</evidence>
<dbReference type="InterPro" id="IPR003594">
    <property type="entry name" value="HATPase_dom"/>
</dbReference>
<dbReference type="GO" id="GO:0000155">
    <property type="term" value="F:phosphorelay sensor kinase activity"/>
    <property type="evidence" value="ECO:0007669"/>
    <property type="project" value="InterPro"/>
</dbReference>
<dbReference type="InterPro" id="IPR036097">
    <property type="entry name" value="HisK_dim/P_sf"/>
</dbReference>
<evidence type="ECO:0000259" key="8">
    <source>
        <dbReference type="PROSITE" id="PS50109"/>
    </source>
</evidence>
<dbReference type="NCBIfam" id="TIGR00229">
    <property type="entry name" value="sensory_box"/>
    <property type="match status" value="1"/>
</dbReference>
<dbReference type="CDD" id="cd16922">
    <property type="entry name" value="HATPase_EvgS-ArcB-TorS-like"/>
    <property type="match status" value="1"/>
</dbReference>
<keyword evidence="4" id="KW-0808">Transferase</keyword>
<evidence type="ECO:0000256" key="1">
    <source>
        <dbReference type="ARBA" id="ARBA00000085"/>
    </source>
</evidence>
<dbReference type="SUPFAM" id="SSF55874">
    <property type="entry name" value="ATPase domain of HSP90 chaperone/DNA topoisomerase II/histidine kinase"/>
    <property type="match status" value="1"/>
</dbReference>
<keyword evidence="3" id="KW-0597">Phosphoprotein</keyword>
<dbReference type="PROSITE" id="PS50112">
    <property type="entry name" value="PAS"/>
    <property type="match status" value="1"/>
</dbReference>
<name>A0A8F9XML8_9BACT</name>
<dbReference type="PANTHER" id="PTHR43047:SF78">
    <property type="entry name" value="SENSORY_REGULATORY PROTEIN RPFC"/>
    <property type="match status" value="1"/>
</dbReference>
<dbReference type="CDD" id="cd00130">
    <property type="entry name" value="PAS"/>
    <property type="match status" value="1"/>
</dbReference>
<dbReference type="FunFam" id="1.10.287.130:FF:000001">
    <property type="entry name" value="Two-component sensor histidine kinase"/>
    <property type="match status" value="1"/>
</dbReference>
<dbReference type="InterPro" id="IPR005467">
    <property type="entry name" value="His_kinase_dom"/>
</dbReference>
<dbReference type="PRINTS" id="PR00344">
    <property type="entry name" value="BCTRLSENSOR"/>
</dbReference>
<keyword evidence="6" id="KW-0902">Two-component regulatory system</keyword>